<dbReference type="GO" id="GO:0006397">
    <property type="term" value="P:mRNA processing"/>
    <property type="evidence" value="ECO:0007669"/>
    <property type="project" value="UniProtKB-ARBA"/>
</dbReference>
<keyword evidence="7 12" id="KW-0378">Hydrolase</keyword>
<feature type="active site" description="Proton acceptor" evidence="14">
    <location>
        <position position="367"/>
    </location>
</feature>
<dbReference type="SMART" id="SM00849">
    <property type="entry name" value="Lactamase_B"/>
    <property type="match status" value="1"/>
</dbReference>
<keyword evidence="5 13" id="KW-0479">Metal-binding</keyword>
<evidence type="ECO:0000256" key="1">
    <source>
        <dbReference type="ARBA" id="ARBA00004496"/>
    </source>
</evidence>
<dbReference type="InterPro" id="IPR011108">
    <property type="entry name" value="RMMBL"/>
</dbReference>
<dbReference type="InterPro" id="IPR030854">
    <property type="entry name" value="RNase_J_bac"/>
</dbReference>
<feature type="binding site" evidence="16">
    <location>
        <position position="73"/>
    </location>
    <ligand>
        <name>Zn(2+)</name>
        <dbReference type="ChEBI" id="CHEBI:29105"/>
        <label>1</label>
        <note>catalytic</note>
    </ligand>
</feature>
<evidence type="ECO:0000256" key="11">
    <source>
        <dbReference type="ARBA" id="ARBA00065702"/>
    </source>
</evidence>
<accession>A0A6I2M697</accession>
<comment type="similarity">
    <text evidence="12 13">Belongs to the metallo-beta-lactamase superfamily. RNA-metabolizing metallo-beta-lactamase-like family. Bacterial RNase J subfamily.</text>
</comment>
<feature type="binding site" evidence="16">
    <location>
        <position position="141"/>
    </location>
    <ligand>
        <name>Zn(2+)</name>
        <dbReference type="ChEBI" id="CHEBI:29105"/>
        <label>1</label>
        <note>catalytic</note>
    </ligand>
</feature>
<keyword evidence="3 12" id="KW-0698">rRNA processing</keyword>
<keyword evidence="9 12" id="KW-0269">Exonuclease</keyword>
<evidence type="ECO:0000256" key="13">
    <source>
        <dbReference type="PIRNR" id="PIRNR004803"/>
    </source>
</evidence>
<comment type="subunit">
    <text evidence="12">Homodimer, may be a subunit of the RNA degradosome.</text>
</comment>
<feature type="active site" description="Proton donor" evidence="14">
    <location>
        <position position="195"/>
    </location>
</feature>
<feature type="binding site" evidence="16">
    <location>
        <position position="442"/>
    </location>
    <ligand>
        <name>Ca(2+)</name>
        <dbReference type="ChEBI" id="CHEBI:29108"/>
    </ligand>
</feature>
<dbReference type="InterPro" id="IPR001279">
    <property type="entry name" value="Metallo-B-lactamas"/>
</dbReference>
<protein>
    <recommendedName>
        <fullName evidence="12 13">Ribonuclease J</fullName>
        <shortName evidence="12">RNase J</shortName>
        <ecNumber evidence="12 13">3.1.-.-</ecNumber>
    </recommendedName>
</protein>
<evidence type="ECO:0000256" key="7">
    <source>
        <dbReference type="ARBA" id="ARBA00022801"/>
    </source>
</evidence>
<keyword evidence="2 12" id="KW-0963">Cytoplasm</keyword>
<dbReference type="PANTHER" id="PTHR43694">
    <property type="entry name" value="RIBONUCLEASE J"/>
    <property type="match status" value="1"/>
</dbReference>
<evidence type="ECO:0000256" key="6">
    <source>
        <dbReference type="ARBA" id="ARBA00022759"/>
    </source>
</evidence>
<feature type="domain" description="Metallo-beta-lactamase" evidence="17">
    <location>
        <begin position="20"/>
        <end position="213"/>
    </location>
</feature>
<dbReference type="EC" id="3.1.-.-" evidence="12 13"/>
<evidence type="ECO:0000256" key="2">
    <source>
        <dbReference type="ARBA" id="ARBA00022490"/>
    </source>
</evidence>
<keyword evidence="19" id="KW-1185">Reference proteome</keyword>
<dbReference type="Gene3D" id="3.40.50.10710">
    <property type="entry name" value="Metallo-hydrolase/oxidoreductase"/>
    <property type="match status" value="1"/>
</dbReference>
<dbReference type="FunFam" id="3.10.20.580:FF:000001">
    <property type="entry name" value="Ribonuclease J"/>
    <property type="match status" value="1"/>
</dbReference>
<comment type="caution">
    <text evidence="18">The sequence shown here is derived from an EMBL/GenBank/DDBJ whole genome shotgun (WGS) entry which is preliminary data.</text>
</comment>
<feature type="binding site" evidence="15">
    <location>
        <begin position="232"/>
        <end position="234"/>
    </location>
    <ligand>
        <name>substrate</name>
    </ligand>
</feature>
<feature type="binding site" evidence="16">
    <location>
        <position position="163"/>
    </location>
    <ligand>
        <name>Zn(2+)</name>
        <dbReference type="ChEBI" id="CHEBI:29105"/>
        <label>1</label>
        <note>catalytic</note>
    </ligand>
</feature>
<dbReference type="RefSeq" id="WP_154318209.1">
    <property type="nucleotide sequence ID" value="NZ_CAJGAA010000001.1"/>
</dbReference>
<dbReference type="EMBL" id="WKKF01000001">
    <property type="protein sequence ID" value="MRX53725.1"/>
    <property type="molecule type" value="Genomic_DNA"/>
</dbReference>
<dbReference type="InterPro" id="IPR055132">
    <property type="entry name" value="RNase_J_b_CASP"/>
</dbReference>
<dbReference type="Gene3D" id="3.10.20.580">
    <property type="match status" value="1"/>
</dbReference>
<dbReference type="AlphaFoldDB" id="A0A6I2M697"/>
<comment type="subunit">
    <text evidence="11">Unclear whether it forms homodimers or belongs to a larger complex. According to probably does not form homodimers, while shows homodimer formation. Both reports show RNase J1 and J2 interaction, probably as a heterotetramer shows it is a component of a possible RNA degradosome complex composed of rny, rnjA, rnjB, pnp, pfkA and eno, while finds no evidence of an RNA degradosome complex.</text>
</comment>
<sequence length="554" mass="61282">MNKQTENIKIIALGGVGEIGKNLYVIEIDHNIFIVDAGLMYPEAGMLGIDMVIPDITYLRENADRVKGIFLTHGHDENIGGVFYVLRHLSIPVYGTKLTLALVSQKVKELNPKQKADYQEVDSSTVLDFDGVNVSFFRTIHSIPDSVGVCFHTSLGAIVHTGDFKFDTTPVLNTSSDLGKMALIGEEGVLCLLSDSTNAERPGFTASETVVGHEISDAMYNANGRTIVAIYASNINRIVQVIEAASDNKRKLVLLGNSIKNVYEIAKNLGYITESENLIIPVQDIDKYPKNEVSILTTGHQGEPLTVLTRMAKGAHKQIRIEKDDTVIISATPVPGNELHFSKTVDQLYRAGANVIFGQKQIHVSGHGSQEELKLMMNMMKPKYFIPINGEYKMQKAHAKLAKSAGMEEENIFVVEKGDVIEFSQHKVKSISKVPSGNVLIDGLGVGDIGNIVLRDRRLLSQDGILIVVVTLDRSKKVMISGPEIISRGFVYVRESEELILKASDMVTEIVEKSMQGHGIEWSALKLNIREALNRFLFEQTKRRPMILPIIMEI</sequence>
<keyword evidence="4 12" id="KW-0540">Nuclease</keyword>
<dbReference type="Gene3D" id="3.60.15.10">
    <property type="entry name" value="Ribonuclease Z/Hydroxyacylglutathione hydrolase-like"/>
    <property type="match status" value="1"/>
</dbReference>
<evidence type="ECO:0000256" key="10">
    <source>
        <dbReference type="ARBA" id="ARBA00022884"/>
    </source>
</evidence>
<keyword evidence="6 12" id="KW-0255">Endonuclease</keyword>
<comment type="cofactor">
    <cofactor evidence="13 16">
        <name>Zn(2+)</name>
        <dbReference type="ChEBI" id="CHEBI:29105"/>
    </cofactor>
    <text evidence="13 16">Binds 2 Zn(2+) ions per subunit. It is not clear if Zn(2+) or Mg(2+) is physiologically important.</text>
</comment>
<evidence type="ECO:0000256" key="16">
    <source>
        <dbReference type="PIRSR" id="PIRSR004803-3"/>
    </source>
</evidence>
<dbReference type="GO" id="GO:0004521">
    <property type="term" value="F:RNA endonuclease activity"/>
    <property type="evidence" value="ECO:0007669"/>
    <property type="project" value="UniProtKB-UniRule"/>
</dbReference>
<dbReference type="Pfam" id="PF22505">
    <property type="entry name" value="RNase_J_b_CASP"/>
    <property type="match status" value="1"/>
</dbReference>
<dbReference type="NCBIfam" id="TIGR00649">
    <property type="entry name" value="MG423"/>
    <property type="match status" value="1"/>
</dbReference>
<dbReference type="HAMAP" id="MF_01491">
    <property type="entry name" value="RNase_J_bact"/>
    <property type="match status" value="1"/>
</dbReference>
<evidence type="ECO:0000313" key="19">
    <source>
        <dbReference type="Proteomes" id="UP000441585"/>
    </source>
</evidence>
<dbReference type="InterPro" id="IPR041636">
    <property type="entry name" value="RNase_J_C"/>
</dbReference>
<evidence type="ECO:0000256" key="14">
    <source>
        <dbReference type="PIRSR" id="PIRSR004803-1"/>
    </source>
</evidence>
<evidence type="ECO:0000256" key="4">
    <source>
        <dbReference type="ARBA" id="ARBA00022722"/>
    </source>
</evidence>
<dbReference type="GO" id="GO:0003723">
    <property type="term" value="F:RNA binding"/>
    <property type="evidence" value="ECO:0007669"/>
    <property type="project" value="UniProtKB-UniRule"/>
</dbReference>
<dbReference type="InterPro" id="IPR036866">
    <property type="entry name" value="RibonucZ/Hydroxyglut_hydro"/>
</dbReference>
<feature type="binding site" evidence="16">
    <location>
        <position position="50"/>
    </location>
    <ligand>
        <name>Ca(2+)</name>
        <dbReference type="ChEBI" id="CHEBI:29108"/>
    </ligand>
</feature>
<evidence type="ECO:0000256" key="15">
    <source>
        <dbReference type="PIRSR" id="PIRSR004803-2"/>
    </source>
</evidence>
<evidence type="ECO:0000256" key="12">
    <source>
        <dbReference type="HAMAP-Rule" id="MF_01491"/>
    </source>
</evidence>
<evidence type="ECO:0000256" key="8">
    <source>
        <dbReference type="ARBA" id="ARBA00022833"/>
    </source>
</evidence>
<reference evidence="18 19" key="1">
    <citation type="submission" date="2019-11" db="EMBL/GenBank/DDBJ databases">
        <title>Bacillus idriensis genome.</title>
        <authorList>
            <person name="Konopka E.N."/>
            <person name="Newman J.D."/>
        </authorList>
    </citation>
    <scope>NUCLEOTIDE SEQUENCE [LARGE SCALE GENOMIC DNA]</scope>
    <source>
        <strain evidence="18 19">DSM 19097</strain>
    </source>
</reference>
<feature type="binding site" evidence="16">
    <location>
        <position position="48"/>
    </location>
    <ligand>
        <name>Ca(2+)</name>
        <dbReference type="ChEBI" id="CHEBI:29108"/>
    </ligand>
</feature>
<evidence type="ECO:0000259" key="17">
    <source>
        <dbReference type="SMART" id="SM00849"/>
    </source>
</evidence>
<keyword evidence="10 12" id="KW-0694">RNA-binding</keyword>
<organism evidence="18 19">
    <name type="scientific">Metabacillus idriensis</name>
    <dbReference type="NCBI Taxonomy" id="324768"/>
    <lineage>
        <taxon>Bacteria</taxon>
        <taxon>Bacillati</taxon>
        <taxon>Bacillota</taxon>
        <taxon>Bacilli</taxon>
        <taxon>Bacillales</taxon>
        <taxon>Bacillaceae</taxon>
        <taxon>Metabacillus</taxon>
    </lineage>
</organism>
<proteinExistence type="inferred from homology"/>
<comment type="cofactor">
    <cofactor evidence="16">
        <name>Ca(2+)</name>
        <dbReference type="ChEBI" id="CHEBI:29108"/>
    </cofactor>
    <text evidence="16">Binds 1 Ca(2+) cation per subunit. Seen in 1 crystal structure, it is not clear if it is physiologically important.</text>
</comment>
<dbReference type="SUPFAM" id="SSF56281">
    <property type="entry name" value="Metallo-hydrolase/oxidoreductase"/>
    <property type="match status" value="1"/>
</dbReference>
<evidence type="ECO:0000256" key="9">
    <source>
        <dbReference type="ARBA" id="ARBA00022839"/>
    </source>
</evidence>
<dbReference type="Proteomes" id="UP000441585">
    <property type="component" value="Unassembled WGS sequence"/>
</dbReference>
<dbReference type="PANTHER" id="PTHR43694:SF4">
    <property type="entry name" value="RIBONUCLEASE J 2"/>
    <property type="match status" value="1"/>
</dbReference>
<comment type="subcellular location">
    <subcellularLocation>
        <location evidence="1 12 13">Cytoplasm</location>
    </subcellularLocation>
</comment>
<keyword evidence="8 16" id="KW-0862">Zinc</keyword>
<keyword evidence="16" id="KW-0106">Calcium</keyword>
<dbReference type="CDD" id="cd07714">
    <property type="entry name" value="RNaseJ_MBL-fold"/>
    <property type="match status" value="1"/>
</dbReference>
<dbReference type="GO" id="GO:0004534">
    <property type="term" value="F:5'-3' RNA exonuclease activity"/>
    <property type="evidence" value="ECO:0007669"/>
    <property type="project" value="UniProtKB-UniRule"/>
</dbReference>
<feature type="binding site" evidence="16">
    <location>
        <position position="75"/>
    </location>
    <ligand>
        <name>Zn(2+)</name>
        <dbReference type="ChEBI" id="CHEBI:29105"/>
        <label>1</label>
        <note>catalytic</note>
    </ligand>
</feature>
<dbReference type="Pfam" id="PF07521">
    <property type="entry name" value="RMMBL"/>
    <property type="match status" value="1"/>
</dbReference>
<dbReference type="GO" id="GO:0008270">
    <property type="term" value="F:zinc ion binding"/>
    <property type="evidence" value="ECO:0007669"/>
    <property type="project" value="InterPro"/>
</dbReference>
<dbReference type="InterPro" id="IPR042173">
    <property type="entry name" value="RNase_J_2"/>
</dbReference>
<dbReference type="InterPro" id="IPR004613">
    <property type="entry name" value="RNase_J"/>
</dbReference>
<dbReference type="Pfam" id="PF17770">
    <property type="entry name" value="RNase_J_C"/>
    <property type="match status" value="1"/>
</dbReference>
<evidence type="ECO:0000256" key="5">
    <source>
        <dbReference type="ARBA" id="ARBA00022723"/>
    </source>
</evidence>
<dbReference type="GO" id="GO:0006364">
    <property type="term" value="P:rRNA processing"/>
    <property type="evidence" value="ECO:0007669"/>
    <property type="project" value="UniProtKB-UniRule"/>
</dbReference>
<gene>
    <name evidence="12" type="primary">rnj</name>
    <name evidence="18" type="ORF">GJU41_07045</name>
</gene>
<feature type="binding site" evidence="12 15">
    <location>
        <begin position="363"/>
        <end position="367"/>
    </location>
    <ligand>
        <name>substrate</name>
    </ligand>
</feature>
<comment type="function">
    <text evidence="12">An RNase that has 5'-3' exonuclease and possibly endonuclease activity. Involved in maturation of rRNA and in some organisms also mRNA maturation and/or decay.</text>
</comment>
<dbReference type="PIRSF" id="PIRSF004803">
    <property type="entry name" value="RnjA"/>
    <property type="match status" value="1"/>
</dbReference>
<name>A0A6I2M697_9BACI</name>
<dbReference type="Pfam" id="PF00753">
    <property type="entry name" value="Lactamase_B"/>
    <property type="match status" value="1"/>
</dbReference>
<dbReference type="GO" id="GO:0005737">
    <property type="term" value="C:cytoplasm"/>
    <property type="evidence" value="ECO:0007669"/>
    <property type="project" value="UniProtKB-SubCell"/>
</dbReference>
<evidence type="ECO:0000256" key="3">
    <source>
        <dbReference type="ARBA" id="ARBA00022552"/>
    </source>
</evidence>
<evidence type="ECO:0000313" key="18">
    <source>
        <dbReference type="EMBL" id="MRX53725.1"/>
    </source>
</evidence>